<dbReference type="Proteomes" id="UP000824469">
    <property type="component" value="Unassembled WGS sequence"/>
</dbReference>
<dbReference type="AlphaFoldDB" id="A0AA38CE67"/>
<feature type="non-terminal residue" evidence="1">
    <location>
        <position position="83"/>
    </location>
</feature>
<comment type="caution">
    <text evidence="1">The sequence shown here is derived from an EMBL/GenBank/DDBJ whole genome shotgun (WGS) entry which is preliminary data.</text>
</comment>
<sequence length="83" mass="8940">QLLFPTADGALDTSYFTSRYTWNPSEGDVYSANDFEDMSDCGSSSGSSSSLINGPDEVTDECGGLAKFDSTSVKYSFSNFSFK</sequence>
<feature type="non-terminal residue" evidence="1">
    <location>
        <position position="1"/>
    </location>
</feature>
<accession>A0AA38CE67</accession>
<organism evidence="1 2">
    <name type="scientific">Taxus chinensis</name>
    <name type="common">Chinese yew</name>
    <name type="synonym">Taxus wallichiana var. chinensis</name>
    <dbReference type="NCBI Taxonomy" id="29808"/>
    <lineage>
        <taxon>Eukaryota</taxon>
        <taxon>Viridiplantae</taxon>
        <taxon>Streptophyta</taxon>
        <taxon>Embryophyta</taxon>
        <taxon>Tracheophyta</taxon>
        <taxon>Spermatophyta</taxon>
        <taxon>Pinopsida</taxon>
        <taxon>Pinidae</taxon>
        <taxon>Conifers II</taxon>
        <taxon>Cupressales</taxon>
        <taxon>Taxaceae</taxon>
        <taxon>Taxus</taxon>
    </lineage>
</organism>
<dbReference type="EMBL" id="JAHRHJ020000010">
    <property type="protein sequence ID" value="KAH9299631.1"/>
    <property type="molecule type" value="Genomic_DNA"/>
</dbReference>
<name>A0AA38CE67_TAXCH</name>
<evidence type="ECO:0000313" key="1">
    <source>
        <dbReference type="EMBL" id="KAH9299631.1"/>
    </source>
</evidence>
<gene>
    <name evidence="1" type="ORF">KI387_031313</name>
</gene>
<proteinExistence type="predicted"/>
<reference evidence="1 2" key="1">
    <citation type="journal article" date="2021" name="Nat. Plants">
        <title>The Taxus genome provides insights into paclitaxel biosynthesis.</title>
        <authorList>
            <person name="Xiong X."/>
            <person name="Gou J."/>
            <person name="Liao Q."/>
            <person name="Li Y."/>
            <person name="Zhou Q."/>
            <person name="Bi G."/>
            <person name="Li C."/>
            <person name="Du R."/>
            <person name="Wang X."/>
            <person name="Sun T."/>
            <person name="Guo L."/>
            <person name="Liang H."/>
            <person name="Lu P."/>
            <person name="Wu Y."/>
            <person name="Zhang Z."/>
            <person name="Ro D.K."/>
            <person name="Shang Y."/>
            <person name="Huang S."/>
            <person name="Yan J."/>
        </authorList>
    </citation>
    <scope>NUCLEOTIDE SEQUENCE [LARGE SCALE GENOMIC DNA]</scope>
    <source>
        <strain evidence="1">Ta-2019</strain>
    </source>
</reference>
<protein>
    <submittedName>
        <fullName evidence="1">Uncharacterized protein</fullName>
    </submittedName>
</protein>
<evidence type="ECO:0000313" key="2">
    <source>
        <dbReference type="Proteomes" id="UP000824469"/>
    </source>
</evidence>
<keyword evidence="2" id="KW-1185">Reference proteome</keyword>